<organism evidence="1">
    <name type="scientific">Trichuris suis</name>
    <name type="common">pig whipworm</name>
    <dbReference type="NCBI Taxonomy" id="68888"/>
    <lineage>
        <taxon>Eukaryota</taxon>
        <taxon>Metazoa</taxon>
        <taxon>Ecdysozoa</taxon>
        <taxon>Nematoda</taxon>
        <taxon>Enoplea</taxon>
        <taxon>Dorylaimia</taxon>
        <taxon>Trichinellida</taxon>
        <taxon>Trichuridae</taxon>
        <taxon>Trichuris</taxon>
    </lineage>
</organism>
<name>A0A085NRI4_9BILA</name>
<dbReference type="AlphaFoldDB" id="A0A085NRI4"/>
<protein>
    <submittedName>
        <fullName evidence="1">Uncharacterized protein</fullName>
    </submittedName>
</protein>
<gene>
    <name evidence="1" type="ORF">M514_15782</name>
</gene>
<proteinExistence type="predicted"/>
<dbReference type="EMBL" id="KL367479">
    <property type="protein sequence ID" value="KFD72080.1"/>
    <property type="molecule type" value="Genomic_DNA"/>
</dbReference>
<sequence>MEWSFKKKNPRRVVALSMYGIVAYNRKADGVLLLASRLATEGISVWMSRRMGPQPPRFSTFRFFLLSFFDHKEKCTKLPAHQ</sequence>
<evidence type="ECO:0000313" key="1">
    <source>
        <dbReference type="EMBL" id="KFD72080.1"/>
    </source>
</evidence>
<dbReference type="Proteomes" id="UP000030758">
    <property type="component" value="Unassembled WGS sequence"/>
</dbReference>
<reference evidence="1" key="1">
    <citation type="journal article" date="2014" name="Nat. Genet.">
        <title>Genome and transcriptome of the porcine whipworm Trichuris suis.</title>
        <authorList>
            <person name="Jex A.R."/>
            <person name="Nejsum P."/>
            <person name="Schwarz E.M."/>
            <person name="Hu L."/>
            <person name="Young N.D."/>
            <person name="Hall R.S."/>
            <person name="Korhonen P.K."/>
            <person name="Liao S."/>
            <person name="Thamsborg S."/>
            <person name="Xia J."/>
            <person name="Xu P."/>
            <person name="Wang S."/>
            <person name="Scheerlinck J.P."/>
            <person name="Hofmann A."/>
            <person name="Sternberg P.W."/>
            <person name="Wang J."/>
            <person name="Gasser R.B."/>
        </authorList>
    </citation>
    <scope>NUCLEOTIDE SEQUENCE [LARGE SCALE GENOMIC DNA]</scope>
    <source>
        <strain evidence="1">DCEP-RM93F</strain>
    </source>
</reference>
<accession>A0A085NRI4</accession>